<gene>
    <name evidence="10" type="ORF">R9X50_00041800</name>
</gene>
<name>A0AAQ3LXG1_9PEZI</name>
<dbReference type="GO" id="GO:0051225">
    <property type="term" value="P:spindle assembly"/>
    <property type="evidence" value="ECO:0007669"/>
    <property type="project" value="InterPro"/>
</dbReference>
<evidence type="ECO:0000256" key="2">
    <source>
        <dbReference type="ARBA" id="ARBA00005479"/>
    </source>
</evidence>
<keyword evidence="3" id="KW-0963">Cytoplasm</keyword>
<keyword evidence="11" id="KW-1185">Reference proteome</keyword>
<dbReference type="Pfam" id="PF25762">
    <property type="entry name" value="HAUS1"/>
    <property type="match status" value="1"/>
</dbReference>
<organism evidence="10 11">
    <name type="scientific">Acrodontium crateriforme</name>
    <dbReference type="NCBI Taxonomy" id="150365"/>
    <lineage>
        <taxon>Eukaryota</taxon>
        <taxon>Fungi</taxon>
        <taxon>Dikarya</taxon>
        <taxon>Ascomycota</taxon>
        <taxon>Pezizomycotina</taxon>
        <taxon>Dothideomycetes</taxon>
        <taxon>Dothideomycetidae</taxon>
        <taxon>Mycosphaerellales</taxon>
        <taxon>Teratosphaeriaceae</taxon>
        <taxon>Acrodontium</taxon>
    </lineage>
</organism>
<evidence type="ECO:0000256" key="1">
    <source>
        <dbReference type="ARBA" id="ARBA00004186"/>
    </source>
</evidence>
<dbReference type="InterPro" id="IPR026243">
    <property type="entry name" value="HAUS1"/>
</dbReference>
<evidence type="ECO:0000256" key="8">
    <source>
        <dbReference type="ARBA" id="ARBA00023212"/>
    </source>
</evidence>
<keyword evidence="7" id="KW-0175">Coiled coil</keyword>
<evidence type="ECO:0000256" key="4">
    <source>
        <dbReference type="ARBA" id="ARBA00022618"/>
    </source>
</evidence>
<sequence>MEGTSEWTASSLFSPSKARAQQAQAKDWALVDDWLARKTGNKASSFERNEETLQPLLYLANLNERADEQRLLIEQVEKASLKSLHGRKDCQYQGYQMILAHLTDNGETSLEALAESFVLLDATNPSETAGNLSNLSIRHYEAREQLTRTEVQLDAIRREHDRLASVMKAIKCNDFSAAPNLPEDTVEWARSAKHLKAKIGEYEERLNAFRATTGPLTTCEDISEQTESLLKDQSRLDVLTTQMKAFQSLPPDRTAAMAKLEYARDELRKLTKQRDQLFEGLVDRG</sequence>
<dbReference type="GO" id="GO:0070652">
    <property type="term" value="C:HAUS complex"/>
    <property type="evidence" value="ECO:0007669"/>
    <property type="project" value="InterPro"/>
</dbReference>
<dbReference type="GO" id="GO:0005874">
    <property type="term" value="C:microtubule"/>
    <property type="evidence" value="ECO:0007669"/>
    <property type="project" value="UniProtKB-KW"/>
</dbReference>
<evidence type="ECO:0000256" key="9">
    <source>
        <dbReference type="ARBA" id="ARBA00023306"/>
    </source>
</evidence>
<dbReference type="PANTHER" id="PTHR31570">
    <property type="entry name" value="HAUS AUGMIN-LIKE COMPLEX SUBUNIT 1"/>
    <property type="match status" value="1"/>
</dbReference>
<evidence type="ECO:0000256" key="6">
    <source>
        <dbReference type="ARBA" id="ARBA00022776"/>
    </source>
</evidence>
<reference evidence="10 11" key="1">
    <citation type="submission" date="2023-11" db="EMBL/GenBank/DDBJ databases">
        <title>An acidophilic fungus is an integral part of prey digestion in a carnivorous sundew plant.</title>
        <authorList>
            <person name="Tsai I.J."/>
        </authorList>
    </citation>
    <scope>NUCLEOTIDE SEQUENCE [LARGE SCALE GENOMIC DNA]</scope>
    <source>
        <strain evidence="10">169a</strain>
    </source>
</reference>
<dbReference type="AlphaFoldDB" id="A0AAQ3LXG1"/>
<evidence type="ECO:0000256" key="3">
    <source>
        <dbReference type="ARBA" id="ARBA00022490"/>
    </source>
</evidence>
<evidence type="ECO:0008006" key="12">
    <source>
        <dbReference type="Google" id="ProtNLM"/>
    </source>
</evidence>
<keyword evidence="8" id="KW-0206">Cytoskeleton</keyword>
<keyword evidence="6" id="KW-0498">Mitosis</keyword>
<protein>
    <recommendedName>
        <fullName evidence="12">HAUS augmin-like complex subunit 1</fullName>
    </recommendedName>
</protein>
<dbReference type="EMBL" id="CP138580">
    <property type="protein sequence ID" value="WPG97638.1"/>
    <property type="molecule type" value="Genomic_DNA"/>
</dbReference>
<keyword evidence="4" id="KW-0132">Cell division</keyword>
<comment type="subcellular location">
    <subcellularLocation>
        <location evidence="1">Cytoplasm</location>
        <location evidence="1">Cytoskeleton</location>
        <location evidence="1">Spindle</location>
    </subcellularLocation>
</comment>
<evidence type="ECO:0000313" key="10">
    <source>
        <dbReference type="EMBL" id="WPG97638.1"/>
    </source>
</evidence>
<evidence type="ECO:0000313" key="11">
    <source>
        <dbReference type="Proteomes" id="UP001303373"/>
    </source>
</evidence>
<keyword evidence="5" id="KW-0493">Microtubule</keyword>
<keyword evidence="9" id="KW-0131">Cell cycle</keyword>
<proteinExistence type="inferred from homology"/>
<dbReference type="PANTHER" id="PTHR31570:SF1">
    <property type="entry name" value="HAUS AUGMIN-LIKE COMPLEX SUBUNIT 1"/>
    <property type="match status" value="1"/>
</dbReference>
<dbReference type="Proteomes" id="UP001303373">
    <property type="component" value="Chromosome 1"/>
</dbReference>
<dbReference type="GO" id="GO:0051301">
    <property type="term" value="P:cell division"/>
    <property type="evidence" value="ECO:0007669"/>
    <property type="project" value="UniProtKB-KW"/>
</dbReference>
<evidence type="ECO:0000256" key="5">
    <source>
        <dbReference type="ARBA" id="ARBA00022701"/>
    </source>
</evidence>
<evidence type="ECO:0000256" key="7">
    <source>
        <dbReference type="ARBA" id="ARBA00023054"/>
    </source>
</evidence>
<accession>A0AAQ3LXG1</accession>
<dbReference type="GO" id="GO:0005829">
    <property type="term" value="C:cytosol"/>
    <property type="evidence" value="ECO:0007669"/>
    <property type="project" value="TreeGrafter"/>
</dbReference>
<comment type="similarity">
    <text evidence="2">Belongs to the HAUS1 family.</text>
</comment>
<dbReference type="GO" id="GO:0005819">
    <property type="term" value="C:spindle"/>
    <property type="evidence" value="ECO:0007669"/>
    <property type="project" value="UniProtKB-SubCell"/>
</dbReference>